<protein>
    <submittedName>
        <fullName evidence="2">Uncharacterized protein</fullName>
    </submittedName>
</protein>
<comment type="caution">
    <text evidence="2">The sequence shown here is derived from an EMBL/GenBank/DDBJ whole genome shotgun (WGS) entry which is preliminary data.</text>
</comment>
<keyword evidence="1" id="KW-0472">Membrane</keyword>
<organism evidence="2 3">
    <name type="scientific">Kurthia sibirica</name>
    <dbReference type="NCBI Taxonomy" id="202750"/>
    <lineage>
        <taxon>Bacteria</taxon>
        <taxon>Bacillati</taxon>
        <taxon>Bacillota</taxon>
        <taxon>Bacilli</taxon>
        <taxon>Bacillales</taxon>
        <taxon>Caryophanaceae</taxon>
        <taxon>Kurthia</taxon>
    </lineage>
</organism>
<evidence type="ECO:0000313" key="3">
    <source>
        <dbReference type="Proteomes" id="UP000245938"/>
    </source>
</evidence>
<keyword evidence="1" id="KW-1133">Transmembrane helix</keyword>
<dbReference type="AlphaFoldDB" id="A0A2U3AIZ2"/>
<evidence type="ECO:0000313" key="2">
    <source>
        <dbReference type="EMBL" id="PWI24477.1"/>
    </source>
</evidence>
<accession>A0A2U3AIZ2</accession>
<keyword evidence="1" id="KW-0812">Transmembrane</keyword>
<proteinExistence type="predicted"/>
<feature type="transmembrane region" description="Helical" evidence="1">
    <location>
        <begin position="74"/>
        <end position="97"/>
    </location>
</feature>
<dbReference type="RefSeq" id="WP_109306941.1">
    <property type="nucleotide sequence ID" value="NZ_BJUF01000060.1"/>
</dbReference>
<sequence length="208" mass="23498">MKNVECPIIQDILPLYVDKITSVETNQLVKTHLQSCDACKQEYEAMMNTLHIPNETAIEGFQTVKKEMKRKKRALFLITLIATLFITLGAVFAVFAYQIPLNYEDISLEIEKNNDEFLAIYSGPDIIGVRISEPIEVNVEGVTKKVILVCYTKSVGYSIVNDDLDNINLRVAKADGIDAIYYGEYNRSNVSSETAKNVIQNGHLIWEE</sequence>
<evidence type="ECO:0000256" key="1">
    <source>
        <dbReference type="SAM" id="Phobius"/>
    </source>
</evidence>
<dbReference type="Proteomes" id="UP000245938">
    <property type="component" value="Unassembled WGS sequence"/>
</dbReference>
<keyword evidence="3" id="KW-1185">Reference proteome</keyword>
<name>A0A2U3AIZ2_9BACL</name>
<gene>
    <name evidence="2" type="ORF">DEX24_13525</name>
</gene>
<reference evidence="2 3" key="1">
    <citation type="submission" date="2018-05" db="EMBL/GenBank/DDBJ databases">
        <title>Kurthia sibirica genome sequence.</title>
        <authorList>
            <person name="Maclea K.S."/>
            <person name="Goen A.E."/>
        </authorList>
    </citation>
    <scope>NUCLEOTIDE SEQUENCE [LARGE SCALE GENOMIC DNA]</scope>
    <source>
        <strain evidence="2 3">ATCC 49154</strain>
    </source>
</reference>
<dbReference type="EMBL" id="QFVR01000021">
    <property type="protein sequence ID" value="PWI24477.1"/>
    <property type="molecule type" value="Genomic_DNA"/>
</dbReference>
<dbReference type="OrthoDB" id="9816425at2"/>